<gene>
    <name evidence="3" type="ORF">RMAR1173_LOCUS11297</name>
</gene>
<protein>
    <recommendedName>
        <fullName evidence="4">Transmembrane protein</fullName>
    </recommendedName>
</protein>
<evidence type="ECO:0000313" key="3">
    <source>
        <dbReference type="EMBL" id="CAD9690021.1"/>
    </source>
</evidence>
<feature type="region of interest" description="Disordered" evidence="1">
    <location>
        <begin position="20"/>
        <end position="45"/>
    </location>
</feature>
<accession>A0A7S2S5B2</accession>
<evidence type="ECO:0000256" key="1">
    <source>
        <dbReference type="SAM" id="MobiDB-lite"/>
    </source>
</evidence>
<evidence type="ECO:0008006" key="4">
    <source>
        <dbReference type="Google" id="ProtNLM"/>
    </source>
</evidence>
<keyword evidence="2" id="KW-1133">Transmembrane helix</keyword>
<proteinExistence type="predicted"/>
<sequence length="155" mass="16454">MTSAAAAIQYRPASLLDEGEDTAAGAHSGSAAHTAGSGGHHSGYAAVQTWDDTSGSNGMEGERKPMAQLKQEWMLQIQRQERAKRRDFMCRFVITTVAAIAVALLLFGFGELVRHARIRAHPSSPDPAPGSDVDVDAGDEGTSSANFTGRMALFH</sequence>
<reference evidence="3" key="1">
    <citation type="submission" date="2021-01" db="EMBL/GenBank/DDBJ databases">
        <authorList>
            <person name="Corre E."/>
            <person name="Pelletier E."/>
            <person name="Niang G."/>
            <person name="Scheremetjew M."/>
            <person name="Finn R."/>
            <person name="Kale V."/>
            <person name="Holt S."/>
            <person name="Cochrane G."/>
            <person name="Meng A."/>
            <person name="Brown T."/>
            <person name="Cohen L."/>
        </authorList>
    </citation>
    <scope>NUCLEOTIDE SEQUENCE</scope>
    <source>
        <strain evidence="3">CCMP1243</strain>
    </source>
</reference>
<feature type="region of interest" description="Disordered" evidence="1">
    <location>
        <begin position="120"/>
        <end position="148"/>
    </location>
</feature>
<evidence type="ECO:0000256" key="2">
    <source>
        <dbReference type="SAM" id="Phobius"/>
    </source>
</evidence>
<dbReference type="EMBL" id="HBHJ01017052">
    <property type="protein sequence ID" value="CAD9690021.1"/>
    <property type="molecule type" value="Transcribed_RNA"/>
</dbReference>
<keyword evidence="2" id="KW-0472">Membrane</keyword>
<name>A0A7S2S5B2_9STRA</name>
<dbReference type="AlphaFoldDB" id="A0A7S2S5B2"/>
<feature type="transmembrane region" description="Helical" evidence="2">
    <location>
        <begin position="88"/>
        <end position="109"/>
    </location>
</feature>
<feature type="compositionally biased region" description="Low complexity" evidence="1">
    <location>
        <begin position="23"/>
        <end position="35"/>
    </location>
</feature>
<keyword evidence="2" id="KW-0812">Transmembrane</keyword>
<organism evidence="3">
    <name type="scientific">Rhizochromulina marina</name>
    <dbReference type="NCBI Taxonomy" id="1034831"/>
    <lineage>
        <taxon>Eukaryota</taxon>
        <taxon>Sar</taxon>
        <taxon>Stramenopiles</taxon>
        <taxon>Ochrophyta</taxon>
        <taxon>Dictyochophyceae</taxon>
        <taxon>Rhizochromulinales</taxon>
        <taxon>Rhizochromulina</taxon>
    </lineage>
</organism>